<keyword evidence="4" id="KW-0472">Membrane</keyword>
<evidence type="ECO:0000256" key="3">
    <source>
        <dbReference type="ARBA" id="ARBA00022989"/>
    </source>
</evidence>
<reference evidence="7" key="1">
    <citation type="submission" date="2019-11" db="EMBL/GenBank/DDBJ databases">
        <title>Genomic insights into an expanded diversity of filamentous marine cyanobacteria reveals the extraordinary biosynthetic potential of Moorea and Okeania.</title>
        <authorList>
            <person name="Ferreira Leao T."/>
            <person name="Wang M."/>
            <person name="Moss N."/>
            <person name="Da Silva R."/>
            <person name="Sanders J."/>
            <person name="Nurk S."/>
            <person name="Gurevich A."/>
            <person name="Humphrey G."/>
            <person name="Reher R."/>
            <person name="Zhu Q."/>
            <person name="Belda-Ferre P."/>
            <person name="Glukhov E."/>
            <person name="Rex R."/>
            <person name="Dorrestein P.C."/>
            <person name="Knight R."/>
            <person name="Pevzner P."/>
            <person name="Gerwick W.H."/>
            <person name="Gerwick L."/>
        </authorList>
    </citation>
    <scope>NUCLEOTIDE SEQUENCE</scope>
    <source>
        <strain evidence="7">SIO1C4</strain>
    </source>
</reference>
<keyword evidence="3" id="KW-1133">Transmembrane helix</keyword>
<dbReference type="GO" id="GO:0016020">
    <property type="term" value="C:membrane"/>
    <property type="evidence" value="ECO:0007669"/>
    <property type="project" value="UniProtKB-SubCell"/>
</dbReference>
<dbReference type="Gene3D" id="3.30.1150.10">
    <property type="match status" value="1"/>
</dbReference>
<feature type="region of interest" description="Disordered" evidence="5">
    <location>
        <begin position="201"/>
        <end position="230"/>
    </location>
</feature>
<gene>
    <name evidence="7" type="ORF">F6J89_23860</name>
</gene>
<dbReference type="AlphaFoldDB" id="A0A6B3NMY1"/>
<name>A0A6B3NMY1_9CYAN</name>
<feature type="region of interest" description="Disordered" evidence="5">
    <location>
        <begin position="382"/>
        <end position="564"/>
    </location>
</feature>
<sequence length="564" mass="62985">MSYTSFIQSIPGKLSQPLSIAVMASVGIHALLGVTLPPMWSSEKPQKQRNVELLELTPSQQSRLPELSALPPIPNQDNSLSPFPTIKPSPIPYSIYQNSQLDKYPIPSLANPYRLSRIPQLPTERITKLPYQSRYRRPIRLNPRNNKLGSFPTRVGTPPPPSRNPSLGPNGIQPADPNKFQPESSDQREYAILPDYNFRQYNQDPNQREFDSSATKLPKFPPNNENNSIEEPRELSPIALHRQEKVVALREEIRQRQQSLRKDETNTSLEDANTNLVAWMDTDAVKKVLPEEKVIPERQDFNGTYPQDACTRKVEGTAVYGVLVAVDGTPSELSLIRSSGYPILNDQALQEINSRSFTNQTGKPKPYQVYVTFKPENCKPLTVFQDSTPPNSAVPDSGKPAPIISEPSVEEPTDKKPEVEIPVVEEPTDKKPEVEIPAVEEPTDKKPEVEIPAVEEPTDKKPEVEIPAVEEPTDKKPEVEIPAVEEPTDKKPEVEIPAVEEPTDKKPEVEIPVVEEPTDKKPEVEIPVVEEPTDKKPEVEIPVVEEPTDNKPTTPEAVAPNSAD</sequence>
<keyword evidence="2" id="KW-0812">Transmembrane</keyword>
<dbReference type="InterPro" id="IPR037682">
    <property type="entry name" value="TonB_C"/>
</dbReference>
<evidence type="ECO:0000256" key="5">
    <source>
        <dbReference type="SAM" id="MobiDB-lite"/>
    </source>
</evidence>
<comment type="caution">
    <text evidence="7">The sequence shown here is derived from an EMBL/GenBank/DDBJ whole genome shotgun (WGS) entry which is preliminary data.</text>
</comment>
<dbReference type="EMBL" id="JAAHFQ010000589">
    <property type="protein sequence ID" value="NER30568.1"/>
    <property type="molecule type" value="Genomic_DNA"/>
</dbReference>
<proteinExistence type="predicted"/>
<dbReference type="InterPro" id="IPR006260">
    <property type="entry name" value="TonB/TolA_C"/>
</dbReference>
<feature type="region of interest" description="Disordered" evidence="5">
    <location>
        <begin position="133"/>
        <end position="186"/>
    </location>
</feature>
<evidence type="ECO:0000256" key="1">
    <source>
        <dbReference type="ARBA" id="ARBA00004167"/>
    </source>
</evidence>
<evidence type="ECO:0000256" key="4">
    <source>
        <dbReference type="ARBA" id="ARBA00023136"/>
    </source>
</evidence>
<feature type="domain" description="TonB C-terminal" evidence="6">
    <location>
        <begin position="290"/>
        <end position="382"/>
    </location>
</feature>
<evidence type="ECO:0000313" key="7">
    <source>
        <dbReference type="EMBL" id="NER30568.1"/>
    </source>
</evidence>
<dbReference type="Pfam" id="PF03544">
    <property type="entry name" value="TonB_C"/>
    <property type="match status" value="1"/>
</dbReference>
<evidence type="ECO:0000256" key="2">
    <source>
        <dbReference type="ARBA" id="ARBA00022692"/>
    </source>
</evidence>
<organism evidence="7">
    <name type="scientific">Symploca sp. SIO1C4</name>
    <dbReference type="NCBI Taxonomy" id="2607765"/>
    <lineage>
        <taxon>Bacteria</taxon>
        <taxon>Bacillati</taxon>
        <taxon>Cyanobacteriota</taxon>
        <taxon>Cyanophyceae</taxon>
        <taxon>Coleofasciculales</taxon>
        <taxon>Coleofasciculaceae</taxon>
        <taxon>Symploca</taxon>
    </lineage>
</organism>
<dbReference type="SUPFAM" id="SSF74653">
    <property type="entry name" value="TolA/TonB C-terminal domain"/>
    <property type="match status" value="1"/>
</dbReference>
<protein>
    <submittedName>
        <fullName evidence="7">TonB family protein</fullName>
    </submittedName>
</protein>
<dbReference type="GO" id="GO:0055085">
    <property type="term" value="P:transmembrane transport"/>
    <property type="evidence" value="ECO:0007669"/>
    <property type="project" value="InterPro"/>
</dbReference>
<dbReference type="PROSITE" id="PS52015">
    <property type="entry name" value="TONB_CTD"/>
    <property type="match status" value="1"/>
</dbReference>
<comment type="subcellular location">
    <subcellularLocation>
        <location evidence="1">Membrane</location>
        <topology evidence="1">Single-pass membrane protein</topology>
    </subcellularLocation>
</comment>
<dbReference type="NCBIfam" id="TIGR01352">
    <property type="entry name" value="tonB_Cterm"/>
    <property type="match status" value="1"/>
</dbReference>
<evidence type="ECO:0000259" key="6">
    <source>
        <dbReference type="PROSITE" id="PS52015"/>
    </source>
</evidence>
<accession>A0A6B3NMY1</accession>